<feature type="domain" description="Calcineurin-like phosphoesterase" evidence="4">
    <location>
        <begin position="202"/>
        <end position="364"/>
    </location>
</feature>
<evidence type="ECO:0000256" key="3">
    <source>
        <dbReference type="SAM" id="Phobius"/>
    </source>
</evidence>
<accession>A0ABU4K7L9</accession>
<dbReference type="PANTHER" id="PTHR31302:SF31">
    <property type="entry name" value="PHOSPHODIESTERASE YAEI"/>
    <property type="match status" value="1"/>
</dbReference>
<keyword evidence="3" id="KW-1133">Transmembrane helix</keyword>
<gene>
    <name evidence="5" type="ORF">R2363_16375</name>
</gene>
<feature type="transmembrane region" description="Helical" evidence="3">
    <location>
        <begin position="158"/>
        <end position="179"/>
    </location>
</feature>
<dbReference type="PANTHER" id="PTHR31302">
    <property type="entry name" value="TRANSMEMBRANE PROTEIN WITH METALLOPHOSPHOESTERASE DOMAIN-RELATED"/>
    <property type="match status" value="1"/>
</dbReference>
<keyword evidence="1" id="KW-0479">Metal-binding</keyword>
<proteinExistence type="predicted"/>
<dbReference type="SUPFAM" id="SSF56300">
    <property type="entry name" value="Metallo-dependent phosphatases"/>
    <property type="match status" value="1"/>
</dbReference>
<keyword evidence="3" id="KW-0472">Membrane</keyword>
<dbReference type="InterPro" id="IPR051158">
    <property type="entry name" value="Metallophosphoesterase_sf"/>
</dbReference>
<dbReference type="InterPro" id="IPR029052">
    <property type="entry name" value="Metallo-depent_PP-like"/>
</dbReference>
<name>A0ABU4K7L9_9ACTN</name>
<dbReference type="Proteomes" id="UP001278571">
    <property type="component" value="Unassembled WGS sequence"/>
</dbReference>
<evidence type="ECO:0000259" key="4">
    <source>
        <dbReference type="Pfam" id="PF00149"/>
    </source>
</evidence>
<protein>
    <submittedName>
        <fullName evidence="5">Metallophosphoesterase</fullName>
    </submittedName>
</protein>
<feature type="transmembrane region" description="Helical" evidence="3">
    <location>
        <begin position="70"/>
        <end position="91"/>
    </location>
</feature>
<evidence type="ECO:0000313" key="6">
    <source>
        <dbReference type="Proteomes" id="UP001278571"/>
    </source>
</evidence>
<evidence type="ECO:0000313" key="5">
    <source>
        <dbReference type="EMBL" id="MDX2293743.1"/>
    </source>
</evidence>
<reference evidence="5 6" key="1">
    <citation type="submission" date="2023-10" db="EMBL/GenBank/DDBJ databases">
        <authorList>
            <person name="Wang X.X."/>
        </authorList>
    </citation>
    <scope>NUCLEOTIDE SEQUENCE [LARGE SCALE GENOMIC DNA]</scope>
    <source>
        <strain evidence="5 6">NBRC 12816</strain>
    </source>
</reference>
<dbReference type="Gene3D" id="3.60.21.10">
    <property type="match status" value="1"/>
</dbReference>
<dbReference type="InterPro" id="IPR004843">
    <property type="entry name" value="Calcineurin-like_PHP"/>
</dbReference>
<feature type="transmembrane region" description="Helical" evidence="3">
    <location>
        <begin position="40"/>
        <end position="58"/>
    </location>
</feature>
<organism evidence="5 6">
    <name type="scientific">Streptomyces roseolus</name>
    <dbReference type="NCBI Taxonomy" id="67358"/>
    <lineage>
        <taxon>Bacteria</taxon>
        <taxon>Bacillati</taxon>
        <taxon>Actinomycetota</taxon>
        <taxon>Actinomycetes</taxon>
        <taxon>Kitasatosporales</taxon>
        <taxon>Streptomycetaceae</taxon>
        <taxon>Streptomyces</taxon>
    </lineage>
</organism>
<evidence type="ECO:0000256" key="2">
    <source>
        <dbReference type="ARBA" id="ARBA00022801"/>
    </source>
</evidence>
<sequence length="423" mass="44205">MVAFVLFLVVALALLGAVHWYVWRRLVRDVTAPGGRARRVGTALVVVLPLLSLAALVSGRAGVPFAVQQVVAWPGFLWLALLLYVVLALVVGEAVRPVLTRVLARRAAVAASVAVPAPTPVPVPAPESAREAEAATEPVVVAEAPASEVSRRLFVSRVVGGAAVAVAAGTVANGAYGVLRGPRVKRVTVPLAKLPRAAHGYRIAVVSDIHLGPILGRAHSQRIVDTINATQPDLIAVVGDLVDGSVADLGSAAEPLARLRARHGSFFVTGNHEYFSGADAWVDHVRELGLRPLRNERLEIAAGFDLAGVDDVAGESEGRGPDFGRALGDRDRSRAAVLLAHQPIVIDDAVAHGVDLQLSGHTHGGQLWPGNFLAELANPTVAGLERYGDTQLYVSRGAGAWGPPVRVGAPSDVTVVQLASKQA</sequence>
<dbReference type="CDD" id="cd07385">
    <property type="entry name" value="MPP_YkuE_C"/>
    <property type="match status" value="1"/>
</dbReference>
<dbReference type="EMBL" id="JAWJZF010000372">
    <property type="protein sequence ID" value="MDX2293743.1"/>
    <property type="molecule type" value="Genomic_DNA"/>
</dbReference>
<keyword evidence="3" id="KW-0812">Transmembrane</keyword>
<evidence type="ECO:0000256" key="1">
    <source>
        <dbReference type="ARBA" id="ARBA00022723"/>
    </source>
</evidence>
<dbReference type="RefSeq" id="WP_319010110.1">
    <property type="nucleotide sequence ID" value="NZ_JAWJZF010000372.1"/>
</dbReference>
<keyword evidence="6" id="KW-1185">Reference proteome</keyword>
<dbReference type="Pfam" id="PF00149">
    <property type="entry name" value="Metallophos"/>
    <property type="match status" value="1"/>
</dbReference>
<comment type="caution">
    <text evidence="5">The sequence shown here is derived from an EMBL/GenBank/DDBJ whole genome shotgun (WGS) entry which is preliminary data.</text>
</comment>
<keyword evidence="2" id="KW-0378">Hydrolase</keyword>